<accession>A0A246IS25</accession>
<dbReference type="InterPro" id="IPR005625">
    <property type="entry name" value="PepSY-ass_TM"/>
</dbReference>
<dbReference type="AlphaFoldDB" id="A0A246IS25"/>
<evidence type="ECO:0000313" key="4">
    <source>
        <dbReference type="Proteomes" id="UP000197468"/>
    </source>
</evidence>
<evidence type="ECO:0000256" key="2">
    <source>
        <dbReference type="SAM" id="Phobius"/>
    </source>
</evidence>
<sequence>MALLKARRLWMWLHRWTGLSLGLLLAAAALLGALMTVLRPLDEALHPELFRARASSTVAATAGQSPSPVSSTPTSSSANDAAPGAPLEALRQRVAAEFGAQATMTLRPPREDGESLRVMVRGPRWEGTLYIDPDTNVELGRRGEAEGVANVVFELHSALLLGDTGKAVLAFTALAYLALLLTGLILWWPTTAAQWRHAFKVKLNKGATRSLFDLHRFSGAVLGLVLAVTVASGAWMAWRPIGGWVNTLVGEPAAKPPKVGKAHGERIPLDEIVAQAQARWPEGRVGFVQLGATDERPVRVRFRLPGEPHPNGLSSIWAHPVDGHVLTQLRWDRLDLAGRSTAWIYPLHSGELFGTAHRVVNGLLGLALFGMGVTGVWLWWRRRR</sequence>
<feature type="region of interest" description="Disordered" evidence="1">
    <location>
        <begin position="60"/>
        <end position="83"/>
    </location>
</feature>
<keyword evidence="2" id="KW-1133">Transmembrane helix</keyword>
<dbReference type="OrthoDB" id="7238323at2"/>
<dbReference type="Pfam" id="PF03929">
    <property type="entry name" value="PepSY_TM"/>
    <property type="match status" value="1"/>
</dbReference>
<keyword evidence="2" id="KW-0472">Membrane</keyword>
<comment type="caution">
    <text evidence="3">The sequence shown here is derived from an EMBL/GenBank/DDBJ whole genome shotgun (WGS) entry which is preliminary data.</text>
</comment>
<organism evidence="3 4">
    <name type="scientific">Roseateles aquatilis</name>
    <dbReference type="NCBI Taxonomy" id="431061"/>
    <lineage>
        <taxon>Bacteria</taxon>
        <taxon>Pseudomonadati</taxon>
        <taxon>Pseudomonadota</taxon>
        <taxon>Betaproteobacteria</taxon>
        <taxon>Burkholderiales</taxon>
        <taxon>Sphaerotilaceae</taxon>
        <taxon>Roseateles</taxon>
    </lineage>
</organism>
<feature type="compositionally biased region" description="Low complexity" evidence="1">
    <location>
        <begin position="60"/>
        <end position="77"/>
    </location>
</feature>
<evidence type="ECO:0008006" key="5">
    <source>
        <dbReference type="Google" id="ProtNLM"/>
    </source>
</evidence>
<proteinExistence type="predicted"/>
<dbReference type="EMBL" id="NIOF01000028">
    <property type="protein sequence ID" value="OWQ82965.1"/>
    <property type="molecule type" value="Genomic_DNA"/>
</dbReference>
<dbReference type="PANTHER" id="PTHR34219">
    <property type="entry name" value="IRON-REGULATED INNER MEMBRANE PROTEIN-RELATED"/>
    <property type="match status" value="1"/>
</dbReference>
<feature type="transmembrane region" description="Helical" evidence="2">
    <location>
        <begin position="167"/>
        <end position="188"/>
    </location>
</feature>
<feature type="transmembrane region" description="Helical" evidence="2">
    <location>
        <begin position="359"/>
        <end position="380"/>
    </location>
</feature>
<protein>
    <recommendedName>
        <fullName evidence="5">PepSY domain-containing protein</fullName>
    </recommendedName>
</protein>
<gene>
    <name evidence="3" type="ORF">CDN99_27530</name>
</gene>
<keyword evidence="2" id="KW-0812">Transmembrane</keyword>
<dbReference type="Proteomes" id="UP000197468">
    <property type="component" value="Unassembled WGS sequence"/>
</dbReference>
<evidence type="ECO:0000256" key="1">
    <source>
        <dbReference type="SAM" id="MobiDB-lite"/>
    </source>
</evidence>
<evidence type="ECO:0000313" key="3">
    <source>
        <dbReference type="EMBL" id="OWQ82965.1"/>
    </source>
</evidence>
<reference evidence="3 4" key="1">
    <citation type="journal article" date="2008" name="Int. J. Syst. Evol. Microbiol.">
        <title>Description of Roseateles aquatilis sp. nov. and Roseateles terrae sp. nov., in the class Betaproteobacteria, and emended description of the genus Roseateles.</title>
        <authorList>
            <person name="Gomila M."/>
            <person name="Bowien B."/>
            <person name="Falsen E."/>
            <person name="Moore E.R."/>
            <person name="Lalucat J."/>
        </authorList>
    </citation>
    <scope>NUCLEOTIDE SEQUENCE [LARGE SCALE GENOMIC DNA]</scope>
    <source>
        <strain evidence="3 4">CCUG 48205</strain>
    </source>
</reference>
<feature type="transmembrane region" description="Helical" evidence="2">
    <location>
        <begin position="217"/>
        <end position="238"/>
    </location>
</feature>
<keyword evidence="4" id="KW-1185">Reference proteome</keyword>
<name>A0A246IS25_9BURK</name>
<dbReference type="RefSeq" id="WP_088388837.1">
    <property type="nucleotide sequence ID" value="NZ_NIOF01000028.1"/>
</dbReference>